<evidence type="ECO:0008006" key="3">
    <source>
        <dbReference type="Google" id="ProtNLM"/>
    </source>
</evidence>
<dbReference type="EMBL" id="CBGL010000098">
    <property type="protein sequence ID" value="CDD11690.1"/>
    <property type="molecule type" value="Genomic_DNA"/>
</dbReference>
<proteinExistence type="predicted"/>
<dbReference type="RefSeq" id="WP_021719731.1">
    <property type="nucleotide sequence ID" value="NZ_FR892775.1"/>
</dbReference>
<evidence type="ECO:0000313" key="2">
    <source>
        <dbReference type="Proteomes" id="UP000014937"/>
    </source>
</evidence>
<dbReference type="HOGENOM" id="CLU_032202_0_0_9"/>
<gene>
    <name evidence="1" type="ORF">BN587_00643</name>
</gene>
<evidence type="ECO:0000313" key="1">
    <source>
        <dbReference type="EMBL" id="CDD11690.1"/>
    </source>
</evidence>
<dbReference type="Proteomes" id="UP000014937">
    <property type="component" value="Unassembled WGS sequence"/>
</dbReference>
<organism evidence="1 2">
    <name type="scientific">Phascolarctobacterium succinatutens CAG:287</name>
    <dbReference type="NCBI Taxonomy" id="1263101"/>
    <lineage>
        <taxon>Bacteria</taxon>
        <taxon>Bacillati</taxon>
        <taxon>Bacillota</taxon>
        <taxon>Negativicutes</taxon>
        <taxon>Acidaminococcales</taxon>
        <taxon>Acidaminococcaceae</taxon>
        <taxon>Phascolarctobacterium</taxon>
    </lineage>
</organism>
<comment type="caution">
    <text evidence="1">The sequence shown here is derived from an EMBL/GenBank/DDBJ whole genome shotgun (WGS) entry which is preliminary data.</text>
</comment>
<reference evidence="1" key="1">
    <citation type="submission" date="2012-11" db="EMBL/GenBank/DDBJ databases">
        <title>Dependencies among metagenomic species, viruses, plasmids and units of genetic variation.</title>
        <authorList>
            <person name="Nielsen H.B."/>
            <person name="Almeida M."/>
            <person name="Juncker A.S."/>
            <person name="Rasmussen S."/>
            <person name="Li J."/>
            <person name="Sunagawa S."/>
            <person name="Plichta D."/>
            <person name="Gautier L."/>
            <person name="Le Chatelier E."/>
            <person name="Peletier E."/>
            <person name="Bonde I."/>
            <person name="Nielsen T."/>
            <person name="Manichanh C."/>
            <person name="Arumugam M."/>
            <person name="Batto J."/>
            <person name="Santos M.B.Q.D."/>
            <person name="Blom N."/>
            <person name="Borruel N."/>
            <person name="Burgdorf K.S."/>
            <person name="Boumezbeur F."/>
            <person name="Casellas F."/>
            <person name="Dore J."/>
            <person name="Guarner F."/>
            <person name="Hansen T."/>
            <person name="Hildebrand F."/>
            <person name="Kaas R.S."/>
            <person name="Kennedy S."/>
            <person name="Kristiansen K."/>
            <person name="Kultima J.R."/>
            <person name="Leonard P."/>
            <person name="Levenez F."/>
            <person name="Lund O."/>
            <person name="Moumen B."/>
            <person name="Le Paslier D."/>
            <person name="Pons N."/>
            <person name="Pedersen O."/>
            <person name="Prifti E."/>
            <person name="Qin J."/>
            <person name="Raes J."/>
            <person name="Tap J."/>
            <person name="Tims S."/>
            <person name="Ussery D.W."/>
            <person name="Yamada T."/>
            <person name="MetaHit consortium"/>
            <person name="Renault P."/>
            <person name="Sicheritz-Ponten T."/>
            <person name="Bork P."/>
            <person name="Wang J."/>
            <person name="Brunak S."/>
            <person name="Ehrlich S.D."/>
        </authorList>
    </citation>
    <scope>NUCLEOTIDE SEQUENCE [LARGE SCALE GENOMIC DNA]</scope>
</reference>
<protein>
    <recommendedName>
        <fullName evidence="3">DUF2357 domain-containing protein</fullName>
    </recommendedName>
</protein>
<sequence>MVIQYNNLPFKLAVINEVGEWDYPAQGFAFCDDIEDINNGLVEAEIKIRENSNVFLKFRSNIDCILEMDGFDGIDIPETRHDDGTYLQPSEGKVKVFSYESSPLPPGLYIIKVKTASKNYFTSFEVLPARLDDRAWQIMATDVFESIKLMAFQLAVQKVSVANSFYESEEFGVLLLKMNVIDQYFHKVIAALDDLRLNPHSKISKKYVLSSKAEQHSIDFQCNKLNSMKINIDRGYIPLRYTDYQLTENAYVKRMVLSLDKVMRLFIKEINEKKIFLEAKVANDFYGKDKNTYEYNRNCRSLNFLELYYSKARKIISIINKLKEALWFKEVNANIIQRVPSQSMLDPRYAILSRVSKELEGLTIKYDMDNRLSFIWHNSAKLYELWGVIKLVEALQNLGFELVEGLNVDRIGYELKISGLASGNSFMLKRDSLEIKVTYEPTLLAAEDKSGIESDPVYTVGKHVTPDCKIDYFYNLEDRKLYMGSLIVDFKYRSKYAFWNNYRENCRHQLMSYVNDTRSKNISNRNEMSSLRMRPVVSVWALYPDRFNVDEEETDENLFIKILSFVPGYQKFISRHLQGVLEDYIYPEIEAVGRASM</sequence>
<dbReference type="AlphaFoldDB" id="R6WQP1"/>
<dbReference type="Pfam" id="PF04411">
    <property type="entry name" value="PDDEXK_7"/>
    <property type="match status" value="1"/>
</dbReference>
<name>R6WQP1_9FIRM</name>
<dbReference type="InterPro" id="IPR007505">
    <property type="entry name" value="PDDEXK_7"/>
</dbReference>
<accession>R6WQP1</accession>